<comment type="caution">
    <text evidence="1">The sequence shown here is derived from an EMBL/GenBank/DDBJ whole genome shotgun (WGS) entry which is preliminary data.</text>
</comment>
<reference evidence="1 2" key="1">
    <citation type="journal article" date="2021" name="BMC Biol.">
        <title>Horizontally acquired antibacterial genes associated with adaptive radiation of ladybird beetles.</title>
        <authorList>
            <person name="Li H.S."/>
            <person name="Tang X.F."/>
            <person name="Huang Y.H."/>
            <person name="Xu Z.Y."/>
            <person name="Chen M.L."/>
            <person name="Du X.Y."/>
            <person name="Qiu B.Y."/>
            <person name="Chen P.T."/>
            <person name="Zhang W."/>
            <person name="Slipinski A."/>
            <person name="Escalona H.E."/>
            <person name="Waterhouse R.M."/>
            <person name="Zwick A."/>
            <person name="Pang H."/>
        </authorList>
    </citation>
    <scope>NUCLEOTIDE SEQUENCE [LARGE SCALE GENOMIC DNA]</scope>
    <source>
        <strain evidence="1">SYSU2018</strain>
    </source>
</reference>
<name>A0ABD2NXE7_9CUCU</name>
<feature type="non-terminal residue" evidence="1">
    <location>
        <position position="73"/>
    </location>
</feature>
<accession>A0ABD2NXE7</accession>
<keyword evidence="2" id="KW-1185">Reference proteome</keyword>
<organism evidence="1 2">
    <name type="scientific">Cryptolaemus montrouzieri</name>
    <dbReference type="NCBI Taxonomy" id="559131"/>
    <lineage>
        <taxon>Eukaryota</taxon>
        <taxon>Metazoa</taxon>
        <taxon>Ecdysozoa</taxon>
        <taxon>Arthropoda</taxon>
        <taxon>Hexapoda</taxon>
        <taxon>Insecta</taxon>
        <taxon>Pterygota</taxon>
        <taxon>Neoptera</taxon>
        <taxon>Endopterygota</taxon>
        <taxon>Coleoptera</taxon>
        <taxon>Polyphaga</taxon>
        <taxon>Cucujiformia</taxon>
        <taxon>Coccinelloidea</taxon>
        <taxon>Coccinellidae</taxon>
        <taxon>Scymninae</taxon>
        <taxon>Scymnini</taxon>
        <taxon>Cryptolaemus</taxon>
    </lineage>
</organism>
<evidence type="ECO:0000313" key="2">
    <source>
        <dbReference type="Proteomes" id="UP001516400"/>
    </source>
</evidence>
<protein>
    <submittedName>
        <fullName evidence="1">Uncharacterized protein</fullName>
    </submittedName>
</protein>
<gene>
    <name evidence="1" type="ORF">HHI36_006410</name>
</gene>
<dbReference type="AlphaFoldDB" id="A0ABD2NXE7"/>
<evidence type="ECO:0000313" key="1">
    <source>
        <dbReference type="EMBL" id="KAL3283262.1"/>
    </source>
</evidence>
<proteinExistence type="predicted"/>
<sequence length="73" mass="8798">MADGRNVLITEEYNITITIDKQEQKPRFQYNLTATHIRHINWNKFTEGMESKNRLKMSFDQQLTLYHKNNINI</sequence>
<dbReference type="Proteomes" id="UP001516400">
    <property type="component" value="Unassembled WGS sequence"/>
</dbReference>
<dbReference type="EMBL" id="JABFTP020000144">
    <property type="protein sequence ID" value="KAL3283262.1"/>
    <property type="molecule type" value="Genomic_DNA"/>
</dbReference>